<evidence type="ECO:0000313" key="2">
    <source>
        <dbReference type="EMBL" id="KAK4663919.1"/>
    </source>
</evidence>
<accession>A0ABR0H7G1</accession>
<dbReference type="RefSeq" id="XP_062763885.1">
    <property type="nucleotide sequence ID" value="XM_062912759.1"/>
</dbReference>
<feature type="region of interest" description="Disordered" evidence="1">
    <location>
        <begin position="237"/>
        <end position="300"/>
    </location>
</feature>
<keyword evidence="3" id="KW-1185">Reference proteome</keyword>
<organism evidence="2 3">
    <name type="scientific">Podospora pseudopauciseta</name>
    <dbReference type="NCBI Taxonomy" id="2093780"/>
    <lineage>
        <taxon>Eukaryota</taxon>
        <taxon>Fungi</taxon>
        <taxon>Dikarya</taxon>
        <taxon>Ascomycota</taxon>
        <taxon>Pezizomycotina</taxon>
        <taxon>Sordariomycetes</taxon>
        <taxon>Sordariomycetidae</taxon>
        <taxon>Sordariales</taxon>
        <taxon>Podosporaceae</taxon>
        <taxon>Podospora</taxon>
    </lineage>
</organism>
<feature type="region of interest" description="Disordered" evidence="1">
    <location>
        <begin position="319"/>
        <end position="369"/>
    </location>
</feature>
<name>A0ABR0H7G1_9PEZI</name>
<sequence>MMKILNTLHFICTQQGHHTLLTMDQPLGSFVPPYLISFPTNTVSFIHVGPQSEWHRQQRPDTTLCRRASKGHLSVYCNLEKDQSHVLLAISFQEDDLPSLNRQVYYHYVDKDDSIIGNGTLIEITFQNYPEDIDTADRLKNSIAWRIRFNKKHMDAIKYILTQARSQTANLPRVAALPKEDRDLLYHYIRATLIPQPVPHGLAALGKWPIRLPTTLSTSPSLGAKSEPVAASVYHDAAQDQVVEDTEEETPKAIRLREMERERYANKPPPSPPPPRPASPSPWPARSKNNHVPGPSREDEEFYQSVIDAATTPKKPELFVAAQDAAPTPTPVRRGRRAEEDDAFWGSPLGKPGQMASRKKGGLAPGCGGATERKVSMQALVGNAEVEVRFKEKDADKILKAMVPKKVENSGDEFTA</sequence>
<reference evidence="2 3" key="1">
    <citation type="journal article" date="2023" name="bioRxiv">
        <title>High-quality genome assemblies of four members of thePodospora anserinaspecies complex.</title>
        <authorList>
            <person name="Ament-Velasquez S.L."/>
            <person name="Vogan A.A."/>
            <person name="Wallerman O."/>
            <person name="Hartmann F."/>
            <person name="Gautier V."/>
            <person name="Silar P."/>
            <person name="Giraud T."/>
            <person name="Johannesson H."/>
        </authorList>
    </citation>
    <scope>NUCLEOTIDE SEQUENCE [LARGE SCALE GENOMIC DNA]</scope>
    <source>
        <strain evidence="2 3">CBS 411.78</strain>
    </source>
</reference>
<feature type="compositionally biased region" description="Basic and acidic residues" evidence="1">
    <location>
        <begin position="249"/>
        <end position="265"/>
    </location>
</feature>
<feature type="compositionally biased region" description="Pro residues" evidence="1">
    <location>
        <begin position="267"/>
        <end position="283"/>
    </location>
</feature>
<gene>
    <name evidence="2" type="ORF">QC763_501660</name>
</gene>
<evidence type="ECO:0000256" key="1">
    <source>
        <dbReference type="SAM" id="MobiDB-lite"/>
    </source>
</evidence>
<evidence type="ECO:0000313" key="3">
    <source>
        <dbReference type="Proteomes" id="UP001326199"/>
    </source>
</evidence>
<protein>
    <submittedName>
        <fullName evidence="2">Uncharacterized protein</fullName>
    </submittedName>
</protein>
<dbReference type="Proteomes" id="UP001326199">
    <property type="component" value="Unassembled WGS sequence"/>
</dbReference>
<proteinExistence type="predicted"/>
<comment type="caution">
    <text evidence="2">The sequence shown here is derived from an EMBL/GenBank/DDBJ whole genome shotgun (WGS) entry which is preliminary data.</text>
</comment>
<dbReference type="GeneID" id="87933102"/>
<dbReference type="EMBL" id="JAFFHB010000007">
    <property type="protein sequence ID" value="KAK4663919.1"/>
    <property type="molecule type" value="Genomic_DNA"/>
</dbReference>